<name>A0ACC3SHW3_9PEZI</name>
<proteinExistence type="predicted"/>
<reference evidence="1" key="1">
    <citation type="submission" date="2024-02" db="EMBL/GenBank/DDBJ databases">
        <title>Metagenome Assembled Genome of Zalaria obscura JY119.</title>
        <authorList>
            <person name="Vighnesh L."/>
            <person name="Jagadeeshwari U."/>
            <person name="Venkata Ramana C."/>
            <person name="Sasikala C."/>
        </authorList>
    </citation>
    <scope>NUCLEOTIDE SEQUENCE</scope>
    <source>
        <strain evidence="1">JY119</strain>
    </source>
</reference>
<organism evidence="1 2">
    <name type="scientific">Zalaria obscura</name>
    <dbReference type="NCBI Taxonomy" id="2024903"/>
    <lineage>
        <taxon>Eukaryota</taxon>
        <taxon>Fungi</taxon>
        <taxon>Dikarya</taxon>
        <taxon>Ascomycota</taxon>
        <taxon>Pezizomycotina</taxon>
        <taxon>Dothideomycetes</taxon>
        <taxon>Dothideomycetidae</taxon>
        <taxon>Dothideales</taxon>
        <taxon>Zalariaceae</taxon>
        <taxon>Zalaria</taxon>
    </lineage>
</organism>
<dbReference type="EMBL" id="JAMKPW020000012">
    <property type="protein sequence ID" value="KAK8212923.1"/>
    <property type="molecule type" value="Genomic_DNA"/>
</dbReference>
<accession>A0ACC3SHW3</accession>
<evidence type="ECO:0000313" key="2">
    <source>
        <dbReference type="Proteomes" id="UP001320706"/>
    </source>
</evidence>
<sequence length="1150" mass="126484">MWSFVTILFLLSSASALNTGVGKLPVMGYDTWNAFGCDYNGPIATEQARIMNESGLVGLGYNTFILDDCYAQLTRDAAGNLQQNLTMFPGGMVNWTKSINQYGVSGSAYSSNGYKTCGGYPGGYGHELQDLETWRSWGWNHMVKYDNCYIPFDKITMENEYGRFARMGRAILQLAEKYREKPFIYSLCQWGWENPFNWAPRIAQGWRIDPDVKPYWSSIASILYLASQGYLATNFYQHGDLDMLEVGNTGQGTPIGNLTFAEQKSHLLIGTDLRNATNQTLEILSNKELIAINQDPHEASYWGGNSTKGPIFMIINTMSKPQEMFFDLTENWAIRAGRQYTVRDLWAHKDIGVAVRNWTVTLDSHDVAALLMTDDGPEPTDEVFYPCAPPFLVHQCTAPNGNSTPPKVVVESKAFRAQTKVTNAPSSTSGSTSDDQVSHRAVMSVHNLLSAIKCCVEVIKPNTAENDKMKDKLMITLVHERIRTVVRSAIWWSWVKFLIAISRVDPRLTDGLRILVQLKRTWLFMLRAGTSQDHWRRARYWDEKGHGGGEAESDALLSPKAEKSLPQRQRFDLVAIASLASARSLKAATKSSSNSASATVKLDYCTVAPAAGNSSLGYYKYQNIRYAAVPTGDLRWAKPEWPQVETTINDGSLADADLDCSSEEDCLYLDVWAPANSAGKKLPVMVWTYGGGFTGGSKSQNTPEGLFNLSTEFVFVAYNYRLGMTGLANGPTFLHEGGTSNTAVWDAQHAFQWTKKYISKFGGNPDEITAVGFSAGASQTIFQLTRFAGRAEQLFNRAYIMSPGFVPGAGHHHAEQFWQNVSTAVGCTGGQLDCMREVNFTTLTDAASEVESNYTYQFQPRVDGDIVADTYEAQLYQKRFNFTGPLVITHEQHEANSQAYSGVNTTADISTYLRIFFPAITDDVIEELLELYPESDYTSPGLRFADMKQSFDLTAHNLALTHALKNQTWNAMVALGEATHGTDQSYYCMCQGGNDLRALLADGWFQLGYSTYTLSSSSSSSSSTSSSGTADTVPSDATSSDSASASISGTASGTASAASATGSLSTASAPSGGMGDSSSSIDSAVAVKMQKYLMSFVLTGNPNTKWSGDKIHWPKYGSNATQLVFNTTMYTDDDDLANAKSLFWNKALWY</sequence>
<evidence type="ECO:0000313" key="1">
    <source>
        <dbReference type="EMBL" id="KAK8212923.1"/>
    </source>
</evidence>
<comment type="caution">
    <text evidence="1">The sequence shown here is derived from an EMBL/GenBank/DDBJ whole genome shotgun (WGS) entry which is preliminary data.</text>
</comment>
<keyword evidence="2" id="KW-1185">Reference proteome</keyword>
<gene>
    <name evidence="1" type="ORF">M8818_003088</name>
</gene>
<protein>
    <submittedName>
        <fullName evidence="1">Uncharacterized protein</fullName>
    </submittedName>
</protein>
<dbReference type="Proteomes" id="UP001320706">
    <property type="component" value="Unassembled WGS sequence"/>
</dbReference>